<dbReference type="InterPro" id="IPR050553">
    <property type="entry name" value="Thioredoxin_ResA/DsbE_sf"/>
</dbReference>
<organism evidence="6 7">
    <name type="scientific">Butyricimonas faecalis</name>
    <dbReference type="NCBI Taxonomy" id="2093856"/>
    <lineage>
        <taxon>Bacteria</taxon>
        <taxon>Pseudomonadati</taxon>
        <taxon>Bacteroidota</taxon>
        <taxon>Bacteroidia</taxon>
        <taxon>Bacteroidales</taxon>
        <taxon>Odoribacteraceae</taxon>
        <taxon>Butyricimonas</taxon>
    </lineage>
</organism>
<dbReference type="Pfam" id="PF00578">
    <property type="entry name" value="AhpC-TSA"/>
    <property type="match status" value="1"/>
</dbReference>
<dbReference type="InterPro" id="IPR036249">
    <property type="entry name" value="Thioredoxin-like_sf"/>
</dbReference>
<dbReference type="PROSITE" id="PS00194">
    <property type="entry name" value="THIOREDOXIN_1"/>
    <property type="match status" value="1"/>
</dbReference>
<dbReference type="OrthoDB" id="1069091at2"/>
<dbReference type="GO" id="GO:0016209">
    <property type="term" value="F:antioxidant activity"/>
    <property type="evidence" value="ECO:0007669"/>
    <property type="project" value="InterPro"/>
</dbReference>
<dbReference type="Gene3D" id="3.40.30.10">
    <property type="entry name" value="Glutaredoxin"/>
    <property type="match status" value="1"/>
</dbReference>
<dbReference type="PROSITE" id="PS51352">
    <property type="entry name" value="THIOREDOXIN_2"/>
    <property type="match status" value="1"/>
</dbReference>
<dbReference type="InterPro" id="IPR017937">
    <property type="entry name" value="Thioredoxin_CS"/>
</dbReference>
<evidence type="ECO:0000259" key="5">
    <source>
        <dbReference type="PROSITE" id="PS51352"/>
    </source>
</evidence>
<dbReference type="KEGG" id="buy:D8S85_12485"/>
<dbReference type="AlphaFoldDB" id="A0A3Q9IPZ5"/>
<evidence type="ECO:0000256" key="3">
    <source>
        <dbReference type="ARBA" id="ARBA00023157"/>
    </source>
</evidence>
<reference evidence="6 7" key="1">
    <citation type="submission" date="2018-10" db="EMBL/GenBank/DDBJ databases">
        <title>Butyricimonas faecalis sp. nov., isolated from human faeces and emended description of the genus Butyricimonas.</title>
        <authorList>
            <person name="Le Roy T."/>
            <person name="Van der Smissen P."/>
            <person name="Paquot A."/>
            <person name="Delzenne N."/>
            <person name="Muccioli G."/>
            <person name="Collet J.-F."/>
            <person name="Cani P.D."/>
        </authorList>
    </citation>
    <scope>NUCLEOTIDE SEQUENCE [LARGE SCALE GENOMIC DNA]</scope>
    <source>
        <strain evidence="6 7">H184</strain>
    </source>
</reference>
<comment type="subcellular location">
    <subcellularLocation>
        <location evidence="1">Cell envelope</location>
    </subcellularLocation>
</comment>
<dbReference type="Proteomes" id="UP000270673">
    <property type="component" value="Chromosome"/>
</dbReference>
<dbReference type="PANTHER" id="PTHR42852:SF6">
    <property type="entry name" value="THIOL:DISULFIDE INTERCHANGE PROTEIN DSBE"/>
    <property type="match status" value="1"/>
</dbReference>
<gene>
    <name evidence="6" type="ORF">D8S85_12485</name>
</gene>
<evidence type="ECO:0000313" key="7">
    <source>
        <dbReference type="Proteomes" id="UP000270673"/>
    </source>
</evidence>
<keyword evidence="4" id="KW-0676">Redox-active center</keyword>
<protein>
    <submittedName>
        <fullName evidence="6">TlpA family protein disulfide reductase</fullName>
    </submittedName>
</protein>
<keyword evidence="7" id="KW-1185">Reference proteome</keyword>
<evidence type="ECO:0000256" key="1">
    <source>
        <dbReference type="ARBA" id="ARBA00004196"/>
    </source>
</evidence>
<feature type="domain" description="Thioredoxin" evidence="5">
    <location>
        <begin position="224"/>
        <end position="361"/>
    </location>
</feature>
<evidence type="ECO:0000313" key="6">
    <source>
        <dbReference type="EMBL" id="AZS30281.1"/>
    </source>
</evidence>
<dbReference type="PROSITE" id="PS51257">
    <property type="entry name" value="PROKAR_LIPOPROTEIN"/>
    <property type="match status" value="1"/>
</dbReference>
<accession>A0A3Q9IPZ5</accession>
<evidence type="ECO:0000256" key="4">
    <source>
        <dbReference type="ARBA" id="ARBA00023284"/>
    </source>
</evidence>
<dbReference type="InterPro" id="IPR000866">
    <property type="entry name" value="AhpC/TSA"/>
</dbReference>
<sequence length="361" mass="41676">MKYLFLFLVIAVCGCQSGPQARLNGKFGQGIKSKFIEVKMPNSHRDSVLFTIPMKDDGSFSWTGSLPEGTMLVLDLYKDYISIPWYAESQNYTLEKSGENYYLVSSLEESLQNRFTKFRKEQDQRETAYNMECRGYETITDMEEKVRFSDRMGKIFDENQEYLLSGIRQFAGTQIGDFLADEKLYHWEVDYAGFTKVMEILNGQMAETPMKNRLTTAYAKLKAKQLTGMAPDFELPDMKGKLVRLSSFRGKYVLVDFWASWCVSCRQNNRELFKYYPELKAAGLEIISVSLDDDRALWIKAVEADKITWTQLIDPKGFKASELRKSYKFDSLPTVYLIDPQGNIVAKKPTLEQLREILTDC</sequence>
<name>A0A3Q9IPZ5_9BACT</name>
<dbReference type="EMBL" id="CP032819">
    <property type="protein sequence ID" value="AZS30281.1"/>
    <property type="molecule type" value="Genomic_DNA"/>
</dbReference>
<keyword evidence="3" id="KW-1015">Disulfide bond</keyword>
<dbReference type="PANTHER" id="PTHR42852">
    <property type="entry name" value="THIOL:DISULFIDE INTERCHANGE PROTEIN DSBE"/>
    <property type="match status" value="1"/>
</dbReference>
<evidence type="ECO:0000256" key="2">
    <source>
        <dbReference type="ARBA" id="ARBA00022748"/>
    </source>
</evidence>
<dbReference type="RefSeq" id="WP_106480939.1">
    <property type="nucleotide sequence ID" value="NZ_CP032819.1"/>
</dbReference>
<dbReference type="GO" id="GO:0030313">
    <property type="term" value="C:cell envelope"/>
    <property type="evidence" value="ECO:0007669"/>
    <property type="project" value="UniProtKB-SubCell"/>
</dbReference>
<dbReference type="GO" id="GO:0016491">
    <property type="term" value="F:oxidoreductase activity"/>
    <property type="evidence" value="ECO:0007669"/>
    <property type="project" value="InterPro"/>
</dbReference>
<dbReference type="GO" id="GO:0017004">
    <property type="term" value="P:cytochrome complex assembly"/>
    <property type="evidence" value="ECO:0007669"/>
    <property type="project" value="UniProtKB-KW"/>
</dbReference>
<dbReference type="SUPFAM" id="SSF52833">
    <property type="entry name" value="Thioredoxin-like"/>
    <property type="match status" value="1"/>
</dbReference>
<keyword evidence="2" id="KW-0201">Cytochrome c-type biogenesis</keyword>
<dbReference type="InterPro" id="IPR013766">
    <property type="entry name" value="Thioredoxin_domain"/>
</dbReference>
<dbReference type="CDD" id="cd02966">
    <property type="entry name" value="TlpA_like_family"/>
    <property type="match status" value="1"/>
</dbReference>
<proteinExistence type="predicted"/>